<dbReference type="InterPro" id="IPR029044">
    <property type="entry name" value="Nucleotide-diphossugar_trans"/>
</dbReference>
<sequence length="1106" mass="123331">MSPKLSIIMPVCNVENYLADCLDSALRQSFQDVEIICINDGSTDGSLEILHKYEKQDSRVKVIDKPNAGYGAAMNDGLDAATGTYVGILESDDYVCEHAWEKLYALATKSNLDIVKGCYLQFSETKESFFNAITKVDRHCPTWLPQVPFDTVFTPKDYPRCFWMNPSIWTGIYKRDFLLKNNIRFNETPGASYQDTSFAFKVWVSAERAMATETPVIHYRLDSAFSSSNSRAKVFAVCDEMDECEEFLDSRNSDGLFYHILCALRYKTYLWNIGRVSAALKLSFLDRMRGDFLRDIELNRFDAHLFDDASREEYLAIAGVDSSSSDSGPSQDQQTPIVLIPQKDSGLEESNLFTIIVPFANNERHLPECLESIESQTCKEYEVVLVDTGSSDGSFPLASEYASRNNTTLLRLHGATAYDAIIAASRQASGNFIQLLMPSDRLESDALASISDQLNDYDLDLVVHGVRAYYETPFVEKKYQKKGNPFASHRLYPSISTGELLFAEMEEADDFHDEIWSMVFSKELLKKAAIPSRYTELNDHLLALQLILLANRAGCSNRGTYIRRITDYPIDKPVEPAKKILSRLEGLGTLQNLLESRDDDYLVWHALDAFCNEWARLCRVDYRNANTAQRNEVLRCCSKEAERFLTAIRWGVRPDELRISYERRGNRLQRELNEATKAGRAVKTARNLSARLRQLRSSAKRLTQLGGKRTQETPHLVSKTSPKTLIVLDSAECSSEMQSCVILARILTELGEKSTVVIPEKGALEVVLNTERVPYRIFPIFKEAPRTTDGNTAPIKKEPTFAFDRKVLAKLAKYIEEEHFDIVHCINYDGLYGALAAAAANVPSIFHLRSSIRTGAMSDEIITDALSRVGAIYAASDTAARTLSNRCPRVSAQVIYDGAEPHKFYSLHGRTNLDHLRAVFCVEALTKSAAEILSSALAAVSELTQKRSGTTCSIAIIAERLDDNAMVILQSTIAEKELSGSVGVFGSRSDMPELWHCSDIALMISDEDLSVSTGVGAMMAGVPLLCAANNPCSEIIENGATGCILAETNLATIESAIEDVIDNSAPTHKMSVDAQQVARFCYTLEETARIIHQLHKDFFANQIATA</sequence>
<dbReference type="PANTHER" id="PTHR22916:SF3">
    <property type="entry name" value="UDP-GLCNAC:BETAGAL BETA-1,3-N-ACETYLGLUCOSAMINYLTRANSFERASE-LIKE PROTEIN 1"/>
    <property type="match status" value="1"/>
</dbReference>
<feature type="coiled-coil region" evidence="3">
    <location>
        <begin position="658"/>
        <end position="705"/>
    </location>
</feature>
<dbReference type="Gene3D" id="3.90.550.10">
    <property type="entry name" value="Spore Coat Polysaccharide Biosynthesis Protein SpsA, Chain A"/>
    <property type="match status" value="2"/>
</dbReference>
<keyword evidence="3" id="KW-0175">Coiled coil</keyword>
<name>A0A7K1T6E1_9ACTN</name>
<dbReference type="AlphaFoldDB" id="A0A7K1T6E1"/>
<dbReference type="Pfam" id="PF00535">
    <property type="entry name" value="Glycos_transf_2"/>
    <property type="match status" value="2"/>
</dbReference>
<accession>A0A7K1T6E1</accession>
<organism evidence="7 8">
    <name type="scientific">Adlercreutzia rubneri</name>
    <dbReference type="NCBI Taxonomy" id="2916441"/>
    <lineage>
        <taxon>Bacteria</taxon>
        <taxon>Bacillati</taxon>
        <taxon>Actinomycetota</taxon>
        <taxon>Coriobacteriia</taxon>
        <taxon>Eggerthellales</taxon>
        <taxon>Eggerthellaceae</taxon>
        <taxon>Adlercreutzia</taxon>
    </lineage>
</organism>
<dbReference type="EMBL" id="WPOO01000013">
    <property type="protein sequence ID" value="MVN59207.1"/>
    <property type="molecule type" value="Genomic_DNA"/>
</dbReference>
<feature type="domain" description="Glycosyltransferase subfamily 4-like N-terminal" evidence="6">
    <location>
        <begin position="769"/>
        <end position="900"/>
    </location>
</feature>
<gene>
    <name evidence="7" type="ORF">GO707_08225</name>
</gene>
<dbReference type="GO" id="GO:0016758">
    <property type="term" value="F:hexosyltransferase activity"/>
    <property type="evidence" value="ECO:0007669"/>
    <property type="project" value="UniProtKB-ARBA"/>
</dbReference>
<dbReference type="InterPro" id="IPR028098">
    <property type="entry name" value="Glyco_trans_4-like_N"/>
</dbReference>
<dbReference type="InterPro" id="IPR001173">
    <property type="entry name" value="Glyco_trans_2-like"/>
</dbReference>
<dbReference type="RefSeq" id="WP_157012752.1">
    <property type="nucleotide sequence ID" value="NZ_WPOO01000013.1"/>
</dbReference>
<dbReference type="SUPFAM" id="SSF53448">
    <property type="entry name" value="Nucleotide-diphospho-sugar transferases"/>
    <property type="match status" value="2"/>
</dbReference>
<dbReference type="Pfam" id="PF00534">
    <property type="entry name" value="Glycos_transf_1"/>
    <property type="match status" value="1"/>
</dbReference>
<feature type="domain" description="Glycosyl transferase family 1" evidence="4">
    <location>
        <begin position="969"/>
        <end position="1074"/>
    </location>
</feature>
<evidence type="ECO:0000259" key="6">
    <source>
        <dbReference type="Pfam" id="PF13439"/>
    </source>
</evidence>
<reference evidence="7 8" key="1">
    <citation type="submission" date="2019-11" db="EMBL/GenBank/DDBJ databases">
        <title>Whole genome shotgun sequencing (WGS) data from Adlercreutzia equolifaciens ResAG-91, Eggerthella lenta MRI-F36, MRI-F37, MRI-F40, ResAG-49, ResAG-88, ResAG-121, ResAG-145, and Gordonibacter sp. ResAG-5, ResAG-26, ResAG-43, ResAG-50, ResAG-59.</title>
        <authorList>
            <person name="Stoll D.A."/>
            <person name="Danylec N."/>
            <person name="Franz C.M.A.P."/>
            <person name="Huch M."/>
        </authorList>
    </citation>
    <scope>NUCLEOTIDE SEQUENCE [LARGE SCALE GENOMIC DNA]</scope>
    <source>
        <strain evidence="7 8">ResAG-91</strain>
    </source>
</reference>
<evidence type="ECO:0000313" key="8">
    <source>
        <dbReference type="Proteomes" id="UP000488839"/>
    </source>
</evidence>
<dbReference type="Pfam" id="PF13439">
    <property type="entry name" value="Glyco_transf_4"/>
    <property type="match status" value="1"/>
</dbReference>
<dbReference type="InterPro" id="IPR001296">
    <property type="entry name" value="Glyco_trans_1"/>
</dbReference>
<proteinExistence type="predicted"/>
<dbReference type="Gene3D" id="3.40.50.2000">
    <property type="entry name" value="Glycogen Phosphorylase B"/>
    <property type="match status" value="2"/>
</dbReference>
<dbReference type="SUPFAM" id="SSF53756">
    <property type="entry name" value="UDP-Glycosyltransferase/glycogen phosphorylase"/>
    <property type="match status" value="1"/>
</dbReference>
<keyword evidence="2" id="KW-0808">Transferase</keyword>
<evidence type="ECO:0000313" key="7">
    <source>
        <dbReference type="EMBL" id="MVN59207.1"/>
    </source>
</evidence>
<protein>
    <submittedName>
        <fullName evidence="7">Glycosyltransferase</fullName>
    </submittedName>
</protein>
<keyword evidence="8" id="KW-1185">Reference proteome</keyword>
<feature type="domain" description="Glycosyltransferase 2-like" evidence="5">
    <location>
        <begin position="354"/>
        <end position="482"/>
    </location>
</feature>
<dbReference type="Proteomes" id="UP000488839">
    <property type="component" value="Unassembled WGS sequence"/>
</dbReference>
<evidence type="ECO:0000259" key="5">
    <source>
        <dbReference type="Pfam" id="PF00535"/>
    </source>
</evidence>
<evidence type="ECO:0000256" key="1">
    <source>
        <dbReference type="ARBA" id="ARBA00022676"/>
    </source>
</evidence>
<evidence type="ECO:0000259" key="4">
    <source>
        <dbReference type="Pfam" id="PF00534"/>
    </source>
</evidence>
<evidence type="ECO:0000256" key="3">
    <source>
        <dbReference type="SAM" id="Coils"/>
    </source>
</evidence>
<comment type="caution">
    <text evidence="7">The sequence shown here is derived from an EMBL/GenBank/DDBJ whole genome shotgun (WGS) entry which is preliminary data.</text>
</comment>
<keyword evidence="1" id="KW-0328">Glycosyltransferase</keyword>
<evidence type="ECO:0000256" key="2">
    <source>
        <dbReference type="ARBA" id="ARBA00022679"/>
    </source>
</evidence>
<dbReference type="PANTHER" id="PTHR22916">
    <property type="entry name" value="GLYCOSYLTRANSFERASE"/>
    <property type="match status" value="1"/>
</dbReference>
<dbReference type="CDD" id="cd00761">
    <property type="entry name" value="Glyco_tranf_GTA_type"/>
    <property type="match status" value="2"/>
</dbReference>
<feature type="domain" description="Glycosyltransferase 2-like" evidence="5">
    <location>
        <begin position="6"/>
        <end position="128"/>
    </location>
</feature>